<dbReference type="GO" id="GO:0016740">
    <property type="term" value="F:transferase activity"/>
    <property type="evidence" value="ECO:0007669"/>
    <property type="project" value="UniProtKB-KW"/>
</dbReference>
<dbReference type="RefSeq" id="WP_231953637.1">
    <property type="nucleotide sequence ID" value="NZ_BOMJ01000003.1"/>
</dbReference>
<dbReference type="Pfam" id="PF01507">
    <property type="entry name" value="PAPS_reduct"/>
    <property type="match status" value="1"/>
</dbReference>
<reference evidence="2 3" key="1">
    <citation type="submission" date="2016-10" db="EMBL/GenBank/DDBJ databases">
        <authorList>
            <person name="de Groot N.N."/>
        </authorList>
    </citation>
    <scope>NUCLEOTIDE SEQUENCE [LARGE SCALE GENOMIC DNA]</scope>
    <source>
        <strain evidence="2 3">DSM 43941</strain>
    </source>
</reference>
<dbReference type="InterPro" id="IPR002500">
    <property type="entry name" value="PAPS_reduct_dom"/>
</dbReference>
<accession>A0A1H2CUG5</accession>
<sequence>MDKWIFNHSGGKDGPAALIVGADRAAAAGMLHRVVVQYNDLGDMVWPGTRDADADLVAEGFEPWLVDRFGDRPGCREIAEAHARHFGLRFEVRSRAGGDLLDEVERRGMFPDARRRWCTSGFKREPGQKLLTEVTRELALDRPAQILQVFGYRAEESKSRANRPPCAVNTAASNKTRRHVTDWYPVHHWTVEQVWAEIRASGLPWAWPYDAGMSRLSCSMCVLGSKRDLLTAIRLRPGLARRYAAVEARTGHRFQQNRPMAALMAEAGVPVRVLRDQRGWVIRPGDTVRGPSNARECRVVGVDVDAGLVFTDRYAGRGVPAMPTLPGDLLVVAG</sequence>
<feature type="domain" description="Phosphoadenosine phosphosulphate reductase" evidence="1">
    <location>
        <begin position="118"/>
        <end position="221"/>
    </location>
</feature>
<dbReference type="EMBL" id="LT629758">
    <property type="protein sequence ID" value="SDT74190.1"/>
    <property type="molecule type" value="Genomic_DNA"/>
</dbReference>
<protein>
    <submittedName>
        <fullName evidence="2">3'-phosphoadenosine 5'-phosphosulfate sulfotransferase (PAPS reductase)/FAD synthetase</fullName>
    </submittedName>
</protein>
<keyword evidence="2" id="KW-0808">Transferase</keyword>
<dbReference type="AlphaFoldDB" id="A0A1H2CUG5"/>
<dbReference type="SUPFAM" id="SSF52402">
    <property type="entry name" value="Adenine nucleotide alpha hydrolases-like"/>
    <property type="match status" value="1"/>
</dbReference>
<dbReference type="Proteomes" id="UP000198688">
    <property type="component" value="Chromosome I"/>
</dbReference>
<name>A0A1H2CUG5_9ACTN</name>
<evidence type="ECO:0000259" key="1">
    <source>
        <dbReference type="Pfam" id="PF01507"/>
    </source>
</evidence>
<evidence type="ECO:0000313" key="2">
    <source>
        <dbReference type="EMBL" id="SDT74190.1"/>
    </source>
</evidence>
<dbReference type="InterPro" id="IPR014729">
    <property type="entry name" value="Rossmann-like_a/b/a_fold"/>
</dbReference>
<dbReference type="STRING" id="113562.SAMN04489716_6904"/>
<proteinExistence type="predicted"/>
<gene>
    <name evidence="2" type="ORF">SAMN04489716_6904</name>
</gene>
<organism evidence="2 3">
    <name type="scientific">Actinoplanes derwentensis</name>
    <dbReference type="NCBI Taxonomy" id="113562"/>
    <lineage>
        <taxon>Bacteria</taxon>
        <taxon>Bacillati</taxon>
        <taxon>Actinomycetota</taxon>
        <taxon>Actinomycetes</taxon>
        <taxon>Micromonosporales</taxon>
        <taxon>Micromonosporaceae</taxon>
        <taxon>Actinoplanes</taxon>
    </lineage>
</organism>
<keyword evidence="3" id="KW-1185">Reference proteome</keyword>
<dbReference type="Gene3D" id="3.40.50.620">
    <property type="entry name" value="HUPs"/>
    <property type="match status" value="1"/>
</dbReference>
<evidence type="ECO:0000313" key="3">
    <source>
        <dbReference type="Proteomes" id="UP000198688"/>
    </source>
</evidence>